<protein>
    <submittedName>
        <fullName evidence="3">Tyrosine-type recombinase/integrase</fullName>
    </submittedName>
</protein>
<evidence type="ECO:0000256" key="1">
    <source>
        <dbReference type="ARBA" id="ARBA00023172"/>
    </source>
</evidence>
<dbReference type="KEGG" id="dbc:MFMK1_003636"/>
<evidence type="ECO:0000313" key="4">
    <source>
        <dbReference type="Proteomes" id="UP001329915"/>
    </source>
</evidence>
<sequence>MGIIVGLRISDLLKLKFKDLVDDRGNVLDVIRIKEAKTGKTKTFSINKSVKRAVNEYMKEIDHWPEKFFFSSRKGDNKAISRVQAYRVINEACRIAKIKGSIGTHTLRKTFGYWAYKQGIDITLLMRIFNHSSPAITLRYIGITQEEINEVYINLNL</sequence>
<dbReference type="GO" id="GO:0006310">
    <property type="term" value="P:DNA recombination"/>
    <property type="evidence" value="ECO:0007669"/>
    <property type="project" value="UniProtKB-KW"/>
</dbReference>
<dbReference type="PANTHER" id="PTHR30349">
    <property type="entry name" value="PHAGE INTEGRASE-RELATED"/>
    <property type="match status" value="1"/>
</dbReference>
<dbReference type="GO" id="GO:0015074">
    <property type="term" value="P:DNA integration"/>
    <property type="evidence" value="ECO:0007669"/>
    <property type="project" value="InterPro"/>
</dbReference>
<organism evidence="3 4">
    <name type="scientific">Metallumcola ferriviriculae</name>
    <dbReference type="NCBI Taxonomy" id="3039180"/>
    <lineage>
        <taxon>Bacteria</taxon>
        <taxon>Bacillati</taxon>
        <taxon>Bacillota</taxon>
        <taxon>Clostridia</taxon>
        <taxon>Neomoorellales</taxon>
        <taxon>Desulfitibacteraceae</taxon>
        <taxon>Metallumcola</taxon>
    </lineage>
</organism>
<dbReference type="Proteomes" id="UP001329915">
    <property type="component" value="Chromosome"/>
</dbReference>
<dbReference type="InterPro" id="IPR002104">
    <property type="entry name" value="Integrase_catalytic"/>
</dbReference>
<dbReference type="InterPro" id="IPR011010">
    <property type="entry name" value="DNA_brk_join_enz"/>
</dbReference>
<name>A0AAU0UU35_9FIRM</name>
<keyword evidence="1" id="KW-0233">DNA recombination</keyword>
<dbReference type="InterPro" id="IPR013762">
    <property type="entry name" value="Integrase-like_cat_sf"/>
</dbReference>
<dbReference type="GO" id="GO:0003677">
    <property type="term" value="F:DNA binding"/>
    <property type="evidence" value="ECO:0007669"/>
    <property type="project" value="InterPro"/>
</dbReference>
<dbReference type="PROSITE" id="PS51898">
    <property type="entry name" value="TYR_RECOMBINASE"/>
    <property type="match status" value="1"/>
</dbReference>
<evidence type="ECO:0000313" key="3">
    <source>
        <dbReference type="EMBL" id="WRO23768.1"/>
    </source>
</evidence>
<reference evidence="3 4" key="1">
    <citation type="submission" date="2023-04" db="EMBL/GenBank/DDBJ databases">
        <authorList>
            <person name="Hsu D."/>
        </authorList>
    </citation>
    <scope>NUCLEOTIDE SEQUENCE [LARGE SCALE GENOMIC DNA]</scope>
    <source>
        <strain evidence="3 4">MK1</strain>
    </source>
</reference>
<dbReference type="EMBL" id="CP121694">
    <property type="protein sequence ID" value="WRO23768.1"/>
    <property type="molecule type" value="Genomic_DNA"/>
</dbReference>
<dbReference type="AlphaFoldDB" id="A0AAU0UU35"/>
<feature type="domain" description="Tyr recombinase" evidence="2">
    <location>
        <begin position="1"/>
        <end position="153"/>
    </location>
</feature>
<dbReference type="PANTHER" id="PTHR30349:SF82">
    <property type="entry name" value="INTEGRASE_RECOMBINASE YOEC-RELATED"/>
    <property type="match status" value="1"/>
</dbReference>
<dbReference type="InterPro" id="IPR050090">
    <property type="entry name" value="Tyrosine_recombinase_XerCD"/>
</dbReference>
<accession>A0AAU0UU35</accession>
<keyword evidence="4" id="KW-1185">Reference proteome</keyword>
<dbReference type="SUPFAM" id="SSF56349">
    <property type="entry name" value="DNA breaking-rejoining enzymes"/>
    <property type="match status" value="1"/>
</dbReference>
<proteinExistence type="predicted"/>
<evidence type="ECO:0000259" key="2">
    <source>
        <dbReference type="PROSITE" id="PS51898"/>
    </source>
</evidence>
<dbReference type="Pfam" id="PF00589">
    <property type="entry name" value="Phage_integrase"/>
    <property type="match status" value="1"/>
</dbReference>
<gene>
    <name evidence="3" type="ORF">MFMK1_003636</name>
</gene>
<dbReference type="RefSeq" id="WP_366923146.1">
    <property type="nucleotide sequence ID" value="NZ_CP121694.1"/>
</dbReference>
<dbReference type="Gene3D" id="1.10.443.10">
    <property type="entry name" value="Intergrase catalytic core"/>
    <property type="match status" value="1"/>
</dbReference>